<sequence>MSFPKSFLEELKARIRVSDVVGRKVKLKRHGREFMGLSPFSNEKTPSFTVNDEKQFYHCFSTGEHGDVIKFLEKTENLSFLEAVERLAAEAGLEMPQRDPRAAEREKQQTGLIDVMKMAQDYFRAGLTRGHGAEARAYLQRRGLKAETVERFGLGYAPDQRHGLLKTLQAQGVKISQMIEAGLIIGGEDIKEPYDRFRNRLMFPIEDARGRVIAFGGRALDPDARAKYLNSPETPLFHKGHVLYNYARARKAAYDAGTVIACEGYMDVIALAQAGFEHAVAPLGTAMTENQIDLLWRLAPEPILCFDGDKAGVKAAFRAVERALPLLRPGHSLRFALLPEGKDPDDLIKEEGTEAMRAVLEKARPLIDMVWDKEMEGGRWDTPERRAQLEARIEAVAQAIQEPRVRGHYATALRERLRTLFSPTPSGGFAGQGQNRFQPGRGGGRWQGQGPGNRRGQGGKSGRFQGFMPPASPELRRSALVRGGDPGRRNREMLLTATLLNHPALLERYCEEFAHLQFEDRELDKIRNEIIDIAALHAPLEREALGDHLNHRGFSELARRLTHAPSLMSERFARIDASVEEAEHGFLHLLHRHRHASDLQTELKAAERALAEEMTEENLARLKAVQAELGGFSNSE</sequence>
<evidence type="ECO:0000256" key="13">
    <source>
        <dbReference type="PIRNR" id="PIRNR002811"/>
    </source>
</evidence>
<comment type="catalytic activity">
    <reaction evidence="12">
        <text>ssDNA + n NTP = ssDNA/pppN(pN)n-1 hybrid + (n-1) diphosphate.</text>
        <dbReference type="EC" id="2.7.7.101"/>
    </reaction>
</comment>
<dbReference type="Pfam" id="PF08275">
    <property type="entry name" value="DNAG_N"/>
    <property type="match status" value="1"/>
</dbReference>
<feature type="compositionally biased region" description="Gly residues" evidence="14">
    <location>
        <begin position="440"/>
        <end position="461"/>
    </location>
</feature>
<keyword evidence="1 12" id="KW-0240">DNA-directed RNA polymerase</keyword>
<evidence type="ECO:0000256" key="14">
    <source>
        <dbReference type="SAM" id="MobiDB-lite"/>
    </source>
</evidence>
<comment type="caution">
    <text evidence="16">The sequence shown here is derived from an EMBL/GenBank/DDBJ whole genome shotgun (WGS) entry which is preliminary data.</text>
</comment>
<keyword evidence="10 12" id="KW-0238">DNA-binding</keyword>
<dbReference type="InterPro" id="IPR002694">
    <property type="entry name" value="Znf_CHC2"/>
</dbReference>
<protein>
    <recommendedName>
        <fullName evidence="12 13">DNA primase</fullName>
        <ecNumber evidence="12">2.7.7.101</ecNumber>
    </recommendedName>
</protein>
<dbReference type="InterPro" id="IPR034151">
    <property type="entry name" value="TOPRIM_DnaG_bac"/>
</dbReference>
<feature type="region of interest" description="Disordered" evidence="14">
    <location>
        <begin position="423"/>
        <end position="485"/>
    </location>
</feature>
<dbReference type="Gene3D" id="3.40.1360.10">
    <property type="match status" value="1"/>
</dbReference>
<dbReference type="Pfam" id="PF01807">
    <property type="entry name" value="Zn_ribbon_DnaG"/>
    <property type="match status" value="1"/>
</dbReference>
<evidence type="ECO:0000259" key="15">
    <source>
        <dbReference type="PROSITE" id="PS50880"/>
    </source>
</evidence>
<dbReference type="NCBIfam" id="TIGR01391">
    <property type="entry name" value="dnaG"/>
    <property type="match status" value="1"/>
</dbReference>
<dbReference type="SUPFAM" id="SSF56731">
    <property type="entry name" value="DNA primase core"/>
    <property type="match status" value="1"/>
</dbReference>
<comment type="caution">
    <text evidence="12">Lacks conserved residue(s) required for the propagation of feature annotation.</text>
</comment>
<dbReference type="Gene3D" id="3.90.980.10">
    <property type="entry name" value="DNA primase, catalytic core, N-terminal domain"/>
    <property type="match status" value="1"/>
</dbReference>
<dbReference type="eggNOG" id="COG0358">
    <property type="taxonomic scope" value="Bacteria"/>
</dbReference>
<dbReference type="InterPro" id="IPR037068">
    <property type="entry name" value="DNA_primase_core_N_sf"/>
</dbReference>
<dbReference type="HAMAP" id="MF_00974">
    <property type="entry name" value="DNA_primase_DnaG"/>
    <property type="match status" value="1"/>
</dbReference>
<evidence type="ECO:0000256" key="8">
    <source>
        <dbReference type="ARBA" id="ARBA00022833"/>
    </source>
</evidence>
<dbReference type="STRING" id="1333998.M2A_3189"/>
<evidence type="ECO:0000256" key="4">
    <source>
        <dbReference type="ARBA" id="ARBA00022695"/>
    </source>
</evidence>
<dbReference type="GO" id="GO:0008270">
    <property type="term" value="F:zinc ion binding"/>
    <property type="evidence" value="ECO:0007669"/>
    <property type="project" value="UniProtKB-KW"/>
</dbReference>
<comment type="function">
    <text evidence="12 13">RNA polymerase that catalyzes the synthesis of short RNA molecules used as primers for DNA polymerase during DNA replication.</text>
</comment>
<keyword evidence="7" id="KW-0863">Zinc-finger</keyword>
<dbReference type="AlphaFoldDB" id="A0A081BF72"/>
<evidence type="ECO:0000256" key="11">
    <source>
        <dbReference type="ARBA" id="ARBA00023163"/>
    </source>
</evidence>
<dbReference type="GO" id="GO:0000428">
    <property type="term" value="C:DNA-directed RNA polymerase complex"/>
    <property type="evidence" value="ECO:0007669"/>
    <property type="project" value="UniProtKB-KW"/>
</dbReference>
<dbReference type="EC" id="2.7.7.101" evidence="12"/>
<dbReference type="GO" id="GO:1990077">
    <property type="term" value="C:primosome complex"/>
    <property type="evidence" value="ECO:0007669"/>
    <property type="project" value="UniProtKB-KW"/>
</dbReference>
<keyword evidence="2 12" id="KW-0639">Primosome</keyword>
<dbReference type="InterPro" id="IPR006171">
    <property type="entry name" value="TOPRIM_dom"/>
</dbReference>
<keyword evidence="17" id="KW-1185">Reference proteome</keyword>
<dbReference type="PIRSF" id="PIRSF002811">
    <property type="entry name" value="DnaG"/>
    <property type="match status" value="1"/>
</dbReference>
<dbReference type="PANTHER" id="PTHR30313:SF2">
    <property type="entry name" value="DNA PRIMASE"/>
    <property type="match status" value="1"/>
</dbReference>
<dbReference type="GO" id="GO:0003899">
    <property type="term" value="F:DNA-directed RNA polymerase activity"/>
    <property type="evidence" value="ECO:0007669"/>
    <property type="project" value="UniProtKB-UniRule"/>
</dbReference>
<comment type="subunit">
    <text evidence="12">Monomer. Interacts with DnaB.</text>
</comment>
<name>A0A081BF72_9HYPH</name>
<evidence type="ECO:0000256" key="5">
    <source>
        <dbReference type="ARBA" id="ARBA00022705"/>
    </source>
</evidence>
<keyword evidence="6 13" id="KW-0479">Metal-binding</keyword>
<evidence type="ECO:0000256" key="9">
    <source>
        <dbReference type="ARBA" id="ARBA00022842"/>
    </source>
</evidence>
<keyword evidence="9" id="KW-0460">Magnesium</keyword>
<keyword evidence="8 13" id="KW-0862">Zinc</keyword>
<dbReference type="Pfam" id="PF13662">
    <property type="entry name" value="Toprim_4"/>
    <property type="match status" value="1"/>
</dbReference>
<accession>A0A081BF72</accession>
<gene>
    <name evidence="12" type="primary">dnaG</name>
    <name evidence="16" type="ORF">M2A_3189</name>
</gene>
<evidence type="ECO:0000256" key="2">
    <source>
        <dbReference type="ARBA" id="ARBA00022515"/>
    </source>
</evidence>
<comment type="cofactor">
    <cofactor evidence="13">
        <name>Zn(2+)</name>
        <dbReference type="ChEBI" id="CHEBI:29105"/>
    </cofactor>
    <text evidence="13">Binds 1 zinc ion per monomer.</text>
</comment>
<dbReference type="FunFam" id="3.90.580.10:FF:000001">
    <property type="entry name" value="DNA primase"/>
    <property type="match status" value="1"/>
</dbReference>
<dbReference type="RefSeq" id="WP_045449558.1">
    <property type="nucleotide sequence ID" value="NZ_BBIO01000024.1"/>
</dbReference>
<dbReference type="InterPro" id="IPR013264">
    <property type="entry name" value="DNAG_N"/>
</dbReference>
<keyword evidence="5 12" id="KW-0235">DNA replication</keyword>
<evidence type="ECO:0000256" key="3">
    <source>
        <dbReference type="ARBA" id="ARBA00022679"/>
    </source>
</evidence>
<organism evidence="16 17">
    <name type="scientific">Tepidicaulis marinus</name>
    <dbReference type="NCBI Taxonomy" id="1333998"/>
    <lineage>
        <taxon>Bacteria</taxon>
        <taxon>Pseudomonadati</taxon>
        <taxon>Pseudomonadota</taxon>
        <taxon>Alphaproteobacteria</taxon>
        <taxon>Hyphomicrobiales</taxon>
        <taxon>Parvibaculaceae</taxon>
        <taxon>Tepidicaulis</taxon>
    </lineage>
</organism>
<comment type="similarity">
    <text evidence="12 13">Belongs to the DnaG primase family.</text>
</comment>
<evidence type="ECO:0000256" key="7">
    <source>
        <dbReference type="ARBA" id="ARBA00022771"/>
    </source>
</evidence>
<keyword evidence="3 12" id="KW-0808">Transferase</keyword>
<dbReference type="PROSITE" id="PS50880">
    <property type="entry name" value="TOPRIM"/>
    <property type="match status" value="1"/>
</dbReference>
<dbReference type="GO" id="GO:0003677">
    <property type="term" value="F:DNA binding"/>
    <property type="evidence" value="ECO:0007669"/>
    <property type="project" value="UniProtKB-KW"/>
</dbReference>
<keyword evidence="11 12" id="KW-0804">Transcription</keyword>
<evidence type="ECO:0000256" key="10">
    <source>
        <dbReference type="ARBA" id="ARBA00023125"/>
    </source>
</evidence>
<dbReference type="InterPro" id="IPR030846">
    <property type="entry name" value="DnaG_bac"/>
</dbReference>
<dbReference type="SMART" id="SM00400">
    <property type="entry name" value="ZnF_CHCC"/>
    <property type="match status" value="1"/>
</dbReference>
<dbReference type="InterPro" id="IPR036977">
    <property type="entry name" value="DNA_primase_Znf_CHC2"/>
</dbReference>
<dbReference type="FunFam" id="3.40.1360.10:FF:000002">
    <property type="entry name" value="DNA primase"/>
    <property type="match status" value="1"/>
</dbReference>
<feature type="domain" description="Toprim" evidence="15">
    <location>
        <begin position="257"/>
        <end position="339"/>
    </location>
</feature>
<dbReference type="GO" id="GO:0005737">
    <property type="term" value="C:cytoplasm"/>
    <property type="evidence" value="ECO:0007669"/>
    <property type="project" value="TreeGrafter"/>
</dbReference>
<evidence type="ECO:0000313" key="17">
    <source>
        <dbReference type="Proteomes" id="UP000028702"/>
    </source>
</evidence>
<dbReference type="InterPro" id="IPR050219">
    <property type="entry name" value="DnaG_primase"/>
</dbReference>
<dbReference type="GO" id="GO:0006269">
    <property type="term" value="P:DNA replication, synthesis of primer"/>
    <property type="evidence" value="ECO:0007669"/>
    <property type="project" value="UniProtKB-UniRule"/>
</dbReference>
<evidence type="ECO:0000256" key="12">
    <source>
        <dbReference type="HAMAP-Rule" id="MF_00974"/>
    </source>
</evidence>
<dbReference type="Gene3D" id="3.90.580.10">
    <property type="entry name" value="Zinc finger, CHC2-type domain"/>
    <property type="match status" value="1"/>
</dbReference>
<dbReference type="Proteomes" id="UP000028702">
    <property type="component" value="Unassembled WGS sequence"/>
</dbReference>
<reference evidence="16 17" key="1">
    <citation type="submission" date="2014-07" db="EMBL/GenBank/DDBJ databases">
        <title>Tepidicaulis marinum gen. nov., sp. nov., a novel marine bacterium denitrifying nitrate to nitrous oxide strictly under microaerobic conditions.</title>
        <authorList>
            <person name="Takeuchi M."/>
            <person name="Yamagishi T."/>
            <person name="Kamagata Y."/>
            <person name="Oshima K."/>
            <person name="Hattori M."/>
            <person name="Katayama T."/>
            <person name="Hanada S."/>
            <person name="Tamaki H."/>
            <person name="Marumo K."/>
            <person name="Maeda H."/>
            <person name="Nedachi M."/>
            <person name="Iwasaki W."/>
            <person name="Suwa Y."/>
            <person name="Sakata S."/>
        </authorList>
    </citation>
    <scope>NUCLEOTIDE SEQUENCE [LARGE SCALE GENOMIC DNA]</scope>
    <source>
        <strain evidence="16 17">MA2</strain>
    </source>
</reference>
<keyword evidence="4 12" id="KW-0548">Nucleotidyltransferase</keyword>
<dbReference type="PANTHER" id="PTHR30313">
    <property type="entry name" value="DNA PRIMASE"/>
    <property type="match status" value="1"/>
</dbReference>
<dbReference type="SMART" id="SM00493">
    <property type="entry name" value="TOPRIM"/>
    <property type="match status" value="1"/>
</dbReference>
<evidence type="ECO:0000313" key="16">
    <source>
        <dbReference type="EMBL" id="GAK46690.1"/>
    </source>
</evidence>
<dbReference type="EMBL" id="BBIO01000024">
    <property type="protein sequence ID" value="GAK46690.1"/>
    <property type="molecule type" value="Genomic_DNA"/>
</dbReference>
<proteinExistence type="inferred from homology"/>
<dbReference type="InterPro" id="IPR006295">
    <property type="entry name" value="DNA_primase_DnaG"/>
</dbReference>
<evidence type="ECO:0000256" key="1">
    <source>
        <dbReference type="ARBA" id="ARBA00022478"/>
    </source>
</evidence>
<dbReference type="CDD" id="cd03364">
    <property type="entry name" value="TOPRIM_DnaG_primases"/>
    <property type="match status" value="1"/>
</dbReference>
<evidence type="ECO:0000256" key="6">
    <source>
        <dbReference type="ARBA" id="ARBA00022723"/>
    </source>
</evidence>
<dbReference type="FunFam" id="3.90.980.10:FF:000001">
    <property type="entry name" value="DNA primase"/>
    <property type="match status" value="1"/>
</dbReference>
<dbReference type="SUPFAM" id="SSF57783">
    <property type="entry name" value="Zinc beta-ribbon"/>
    <property type="match status" value="1"/>
</dbReference>